<dbReference type="PANTHER" id="PTHR19432:SF70">
    <property type="entry name" value="SUCROSE TRANSPORT PROTEIN SUC1-RELATED"/>
    <property type="match status" value="1"/>
</dbReference>
<keyword evidence="9" id="KW-1185">Reference proteome</keyword>
<keyword evidence="4" id="KW-0812">Transmembrane</keyword>
<keyword evidence="5" id="KW-0769">Symport</keyword>
<comment type="subcellular location">
    <subcellularLocation>
        <location evidence="1">Membrane</location>
        <topology evidence="1">Multi-pass membrane protein</topology>
    </subcellularLocation>
</comment>
<keyword evidence="3" id="KW-0762">Sugar transport</keyword>
<dbReference type="PANTHER" id="PTHR19432">
    <property type="entry name" value="SUGAR TRANSPORTER"/>
    <property type="match status" value="1"/>
</dbReference>
<dbReference type="GO" id="GO:0005886">
    <property type="term" value="C:plasma membrane"/>
    <property type="evidence" value="ECO:0007669"/>
    <property type="project" value="TreeGrafter"/>
</dbReference>
<dbReference type="GO" id="GO:0005773">
    <property type="term" value="C:vacuole"/>
    <property type="evidence" value="ECO:0007669"/>
    <property type="project" value="TreeGrafter"/>
</dbReference>
<evidence type="ECO:0000256" key="1">
    <source>
        <dbReference type="ARBA" id="ARBA00004141"/>
    </source>
</evidence>
<keyword evidence="2" id="KW-0813">Transport</keyword>
<evidence type="ECO:0000256" key="7">
    <source>
        <dbReference type="ARBA" id="ARBA00023136"/>
    </source>
</evidence>
<name>A0A445A7K5_ARAHY</name>
<evidence type="ECO:0000256" key="5">
    <source>
        <dbReference type="ARBA" id="ARBA00022847"/>
    </source>
</evidence>
<reference evidence="8 9" key="1">
    <citation type="submission" date="2019-01" db="EMBL/GenBank/DDBJ databases">
        <title>Sequencing of cultivated peanut Arachis hypogaea provides insights into genome evolution and oil improvement.</title>
        <authorList>
            <person name="Chen X."/>
        </authorList>
    </citation>
    <scope>NUCLEOTIDE SEQUENCE [LARGE SCALE GENOMIC DNA]</scope>
    <source>
        <strain evidence="9">cv. Fuhuasheng</strain>
        <tissue evidence="8">Leaves</tissue>
    </source>
</reference>
<keyword evidence="7" id="KW-0472">Membrane</keyword>
<accession>A0A445A7K5</accession>
<evidence type="ECO:0000256" key="4">
    <source>
        <dbReference type="ARBA" id="ARBA00022692"/>
    </source>
</evidence>
<dbReference type="AlphaFoldDB" id="A0A445A7K5"/>
<dbReference type="Proteomes" id="UP000289738">
    <property type="component" value="Chromosome B03"/>
</dbReference>
<protein>
    <submittedName>
        <fullName evidence="8">Uncharacterized protein</fullName>
    </submittedName>
</protein>
<dbReference type="STRING" id="3818.A0A445A7K5"/>
<evidence type="ECO:0000313" key="9">
    <source>
        <dbReference type="Proteomes" id="UP000289738"/>
    </source>
</evidence>
<proteinExistence type="predicted"/>
<evidence type="ECO:0000256" key="3">
    <source>
        <dbReference type="ARBA" id="ARBA00022597"/>
    </source>
</evidence>
<dbReference type="GO" id="GO:0008506">
    <property type="term" value="F:sucrose:proton symporter activity"/>
    <property type="evidence" value="ECO:0007669"/>
    <property type="project" value="TreeGrafter"/>
</dbReference>
<evidence type="ECO:0000256" key="2">
    <source>
        <dbReference type="ARBA" id="ARBA00022448"/>
    </source>
</evidence>
<keyword evidence="6" id="KW-1133">Transmembrane helix</keyword>
<comment type="caution">
    <text evidence="8">The sequence shown here is derived from an EMBL/GenBank/DDBJ whole genome shotgun (WGS) entry which is preliminary data.</text>
</comment>
<evidence type="ECO:0000313" key="8">
    <source>
        <dbReference type="EMBL" id="RYR22434.1"/>
    </source>
</evidence>
<evidence type="ECO:0000256" key="6">
    <source>
        <dbReference type="ARBA" id="ARBA00022989"/>
    </source>
</evidence>
<gene>
    <name evidence="8" type="ORF">Ahy_B03g067717</name>
</gene>
<dbReference type="EMBL" id="SDMP01000013">
    <property type="protein sequence ID" value="RYR22434.1"/>
    <property type="molecule type" value="Genomic_DNA"/>
</dbReference>
<organism evidence="8 9">
    <name type="scientific">Arachis hypogaea</name>
    <name type="common">Peanut</name>
    <dbReference type="NCBI Taxonomy" id="3818"/>
    <lineage>
        <taxon>Eukaryota</taxon>
        <taxon>Viridiplantae</taxon>
        <taxon>Streptophyta</taxon>
        <taxon>Embryophyta</taxon>
        <taxon>Tracheophyta</taxon>
        <taxon>Spermatophyta</taxon>
        <taxon>Magnoliopsida</taxon>
        <taxon>eudicotyledons</taxon>
        <taxon>Gunneridae</taxon>
        <taxon>Pentapetalae</taxon>
        <taxon>rosids</taxon>
        <taxon>fabids</taxon>
        <taxon>Fabales</taxon>
        <taxon>Fabaceae</taxon>
        <taxon>Papilionoideae</taxon>
        <taxon>50 kb inversion clade</taxon>
        <taxon>dalbergioids sensu lato</taxon>
        <taxon>Dalbergieae</taxon>
        <taxon>Pterocarpus clade</taxon>
        <taxon>Arachis</taxon>
    </lineage>
</organism>
<sequence length="144" mass="15777">MGQMFGDSLEKKARPRAIAIFMAGFWILDVANNMLQAPCRALLANLAAGDQRKMRTANAGFSFFVGIRRRFLQRSPSHLPVHKNEIGRCILRPPEKLLLPFNHAVANPGHGGGGYVKVKPLSPQKSTAAADAEIKGKSECMDKH</sequence>